<dbReference type="InterPro" id="IPR000073">
    <property type="entry name" value="AB_hydrolase_1"/>
</dbReference>
<accession>A0A1G6W3K4</accession>
<evidence type="ECO:0000313" key="3">
    <source>
        <dbReference type="Proteomes" id="UP000199603"/>
    </source>
</evidence>
<keyword evidence="3" id="KW-1185">Reference proteome</keyword>
<dbReference type="AlphaFoldDB" id="A0A1G6W3K4"/>
<reference evidence="2 3" key="1">
    <citation type="submission" date="2016-10" db="EMBL/GenBank/DDBJ databases">
        <authorList>
            <person name="de Groot N.N."/>
        </authorList>
    </citation>
    <scope>NUCLEOTIDE SEQUENCE [LARGE SCALE GENOMIC DNA]</scope>
    <source>
        <strain evidence="2 3">DSM 16957</strain>
    </source>
</reference>
<protein>
    <submittedName>
        <fullName evidence="2">Alpha/beta hydrolase family protein</fullName>
    </submittedName>
</protein>
<dbReference type="GO" id="GO:0016787">
    <property type="term" value="F:hydrolase activity"/>
    <property type="evidence" value="ECO:0007669"/>
    <property type="project" value="UniProtKB-KW"/>
</dbReference>
<dbReference type="InterPro" id="IPR029058">
    <property type="entry name" value="AB_hydrolase_fold"/>
</dbReference>
<dbReference type="Proteomes" id="UP000199603">
    <property type="component" value="Unassembled WGS sequence"/>
</dbReference>
<evidence type="ECO:0000259" key="1">
    <source>
        <dbReference type="Pfam" id="PF12697"/>
    </source>
</evidence>
<dbReference type="Gene3D" id="3.40.50.1820">
    <property type="entry name" value="alpha/beta hydrolase"/>
    <property type="match status" value="1"/>
</dbReference>
<keyword evidence="2" id="KW-0378">Hydrolase</keyword>
<dbReference type="RefSeq" id="WP_091241691.1">
    <property type="nucleotide sequence ID" value="NZ_FNAG01000004.1"/>
</dbReference>
<dbReference type="PANTHER" id="PTHR37946:SF1">
    <property type="entry name" value="SLL1969 PROTEIN"/>
    <property type="match status" value="1"/>
</dbReference>
<dbReference type="STRING" id="265719.SAMN04488509_10471"/>
<evidence type="ECO:0000313" key="2">
    <source>
        <dbReference type="EMBL" id="SDD59616.1"/>
    </source>
</evidence>
<gene>
    <name evidence="2" type="ORF">SAMN04488509_10471</name>
</gene>
<dbReference type="EMBL" id="FNAG01000004">
    <property type="protein sequence ID" value="SDD59616.1"/>
    <property type="molecule type" value="Genomic_DNA"/>
</dbReference>
<organism evidence="2 3">
    <name type="scientific">Aquimonas voraii</name>
    <dbReference type="NCBI Taxonomy" id="265719"/>
    <lineage>
        <taxon>Bacteria</taxon>
        <taxon>Pseudomonadati</taxon>
        <taxon>Pseudomonadota</taxon>
        <taxon>Gammaproteobacteria</taxon>
        <taxon>Lysobacterales</taxon>
        <taxon>Lysobacteraceae</taxon>
        <taxon>Aquimonas</taxon>
    </lineage>
</organism>
<dbReference type="PANTHER" id="PTHR37946">
    <property type="entry name" value="SLL1969 PROTEIN"/>
    <property type="match status" value="1"/>
</dbReference>
<dbReference type="OrthoDB" id="556502at2"/>
<sequence length="213" mass="23072">MTEAPRPRVLLLHGLWLRGITLLPLRARLRAAGFDAECFDYRSVFASPREHLARLERRIRDWPGEGPIHLVGHSMGGLLSVECARAHPELPIGRILCLGSPLAGSSTAAGVAARGPLGRVLGRAVHLLRAGVLPLPEGFEVGVIAGTMPLGLGHWFGRFEGAHDGTVTVAETRAPGLIDHLEVRTSHTGLIYSRGVAQQTARFLREGRFERRG</sequence>
<dbReference type="SUPFAM" id="SSF53474">
    <property type="entry name" value="alpha/beta-Hydrolases"/>
    <property type="match status" value="1"/>
</dbReference>
<name>A0A1G6W3K4_9GAMM</name>
<feature type="domain" description="AB hydrolase-1" evidence="1">
    <location>
        <begin position="9"/>
        <end position="139"/>
    </location>
</feature>
<proteinExistence type="predicted"/>
<dbReference type="Pfam" id="PF12697">
    <property type="entry name" value="Abhydrolase_6"/>
    <property type="match status" value="1"/>
</dbReference>